<dbReference type="Gene3D" id="1.25.10.10">
    <property type="entry name" value="Leucine-rich Repeat Variant"/>
    <property type="match status" value="1"/>
</dbReference>
<dbReference type="Proteomes" id="UP000518300">
    <property type="component" value="Unassembled WGS sequence"/>
</dbReference>
<dbReference type="SUPFAM" id="SSF48371">
    <property type="entry name" value="ARM repeat"/>
    <property type="match status" value="1"/>
</dbReference>
<evidence type="ECO:0000256" key="1">
    <source>
        <dbReference type="SAM" id="SignalP"/>
    </source>
</evidence>
<sequence>MRAIAVMLLGCGMLGASEAHASEPAPAHAAAPAGEQLPALAEAEALIRQAGFEGNTGSLLSDIRDPDEREVPAADVERVLRALLSRCLAGTEDCKELETYSREAGKDLLRVQDSANALILMLGRYGSADLLPLLWQLDARGSFYAGRAMETLRTRRMAAVIASRPCAPPSAEEVATELATLGDFAALRVRDGKLVAVRPTRRELEDLAYFLAAVREAGPPVGETVEPGGDWRKPAPANATLDAAHEELKAARLRGDLQGMDTAAHRYLTLLGYPGPLKASEENAYGWHGSRFSAVMREWANVREDLGAFAEAAALYRRVTPSDGACGTGADLVWEEQLRGVIRATELHAGCRGVVVERLLDLDGKYRVDDDPAPYGLARLRAAGFDVKRLYRGALVTRHRDLPPEELKQVLSSAREPLRTAALRRLQERGPEAWEKRVLALEGFADVAQREALEPLLAMTADSVGETQHRAVTAFSLLAERPRHDPCAEDSGGFSHGGTSWTRNIHGLGERCATTLKPKERDAVVKRLLPLLDSTDGKTREVTAEALGRLGSPLAVPRLKQLVTDAYTDGHYLSGDGTRDRPRYPVREAAAKALKRFE</sequence>
<dbReference type="InterPro" id="IPR016024">
    <property type="entry name" value="ARM-type_fold"/>
</dbReference>
<comment type="caution">
    <text evidence="2">The sequence shown here is derived from an EMBL/GenBank/DDBJ whole genome shotgun (WGS) entry which is preliminary data.</text>
</comment>
<evidence type="ECO:0000313" key="2">
    <source>
        <dbReference type="EMBL" id="NMO16814.1"/>
    </source>
</evidence>
<feature type="signal peptide" evidence="1">
    <location>
        <begin position="1"/>
        <end position="21"/>
    </location>
</feature>
<proteinExistence type="predicted"/>
<protein>
    <recommendedName>
        <fullName evidence="4">HEAT repeat domain-containing protein</fullName>
    </recommendedName>
</protein>
<reference evidence="2 3" key="1">
    <citation type="submission" date="2020-04" db="EMBL/GenBank/DDBJ databases">
        <title>Draft genome of Pyxidicoccus fallax type strain.</title>
        <authorList>
            <person name="Whitworth D.E."/>
        </authorList>
    </citation>
    <scope>NUCLEOTIDE SEQUENCE [LARGE SCALE GENOMIC DNA]</scope>
    <source>
        <strain evidence="2 3">DSM 14698</strain>
    </source>
</reference>
<keyword evidence="3" id="KW-1185">Reference proteome</keyword>
<dbReference type="InterPro" id="IPR011989">
    <property type="entry name" value="ARM-like"/>
</dbReference>
<gene>
    <name evidence="2" type="ORF">HG543_18395</name>
</gene>
<evidence type="ECO:0000313" key="3">
    <source>
        <dbReference type="Proteomes" id="UP000518300"/>
    </source>
</evidence>
<evidence type="ECO:0008006" key="4">
    <source>
        <dbReference type="Google" id="ProtNLM"/>
    </source>
</evidence>
<feature type="chain" id="PRO_5032912011" description="HEAT repeat domain-containing protein" evidence="1">
    <location>
        <begin position="22"/>
        <end position="598"/>
    </location>
</feature>
<dbReference type="EMBL" id="JABBJJ010000079">
    <property type="protein sequence ID" value="NMO16814.1"/>
    <property type="molecule type" value="Genomic_DNA"/>
</dbReference>
<dbReference type="AlphaFoldDB" id="A0A848LEJ3"/>
<keyword evidence="1" id="KW-0732">Signal</keyword>
<name>A0A848LEJ3_9BACT</name>
<accession>A0A848LEJ3</accession>
<organism evidence="2 3">
    <name type="scientific">Pyxidicoccus fallax</name>
    <dbReference type="NCBI Taxonomy" id="394095"/>
    <lineage>
        <taxon>Bacteria</taxon>
        <taxon>Pseudomonadati</taxon>
        <taxon>Myxococcota</taxon>
        <taxon>Myxococcia</taxon>
        <taxon>Myxococcales</taxon>
        <taxon>Cystobacterineae</taxon>
        <taxon>Myxococcaceae</taxon>
        <taxon>Pyxidicoccus</taxon>
    </lineage>
</organism>
<dbReference type="RefSeq" id="WP_169346102.1">
    <property type="nucleotide sequence ID" value="NZ_JABBJJ010000079.1"/>
</dbReference>